<keyword evidence="2 7" id="KW-0813">Transport</keyword>
<evidence type="ECO:0000256" key="6">
    <source>
        <dbReference type="ARBA" id="ARBA00023136"/>
    </source>
</evidence>
<proteinExistence type="inferred from homology"/>
<evidence type="ECO:0000313" key="9">
    <source>
        <dbReference type="EMBL" id="SDQ07728.1"/>
    </source>
</evidence>
<keyword evidence="6 7" id="KW-0472">Membrane</keyword>
<keyword evidence="4" id="KW-0029">Amino-acid transport</keyword>
<evidence type="ECO:0000313" key="11">
    <source>
        <dbReference type="Proteomes" id="UP000182107"/>
    </source>
</evidence>
<name>A0A1H0XXU2_STREI</name>
<dbReference type="PROSITE" id="PS50928">
    <property type="entry name" value="ABC_TM1"/>
    <property type="match status" value="1"/>
</dbReference>
<dbReference type="InterPro" id="IPR035906">
    <property type="entry name" value="MetI-like_sf"/>
</dbReference>
<feature type="transmembrane region" description="Helical" evidence="7">
    <location>
        <begin position="143"/>
        <end position="164"/>
    </location>
</feature>
<comment type="similarity">
    <text evidence="7">Belongs to the binding-protein-dependent transport system permease family.</text>
</comment>
<feature type="transmembrane region" description="Helical" evidence="7">
    <location>
        <begin position="196"/>
        <end position="218"/>
    </location>
</feature>
<feature type="domain" description="ABC transmembrane type-1" evidence="8">
    <location>
        <begin position="17"/>
        <end position="218"/>
    </location>
</feature>
<keyword evidence="5 7" id="KW-1133">Transmembrane helix</keyword>
<comment type="subcellular location">
    <subcellularLocation>
        <location evidence="7">Cell membrane</location>
        <topology evidence="7">Multi-pass membrane protein</topology>
    </subcellularLocation>
    <subcellularLocation>
        <location evidence="1">Membrane</location>
        <topology evidence="1">Multi-pass membrane protein</topology>
    </subcellularLocation>
</comment>
<evidence type="ECO:0000313" key="10">
    <source>
        <dbReference type="EMBL" id="SDW24369.1"/>
    </source>
</evidence>
<feature type="transmembrane region" description="Helical" evidence="7">
    <location>
        <begin position="21"/>
        <end position="44"/>
    </location>
</feature>
<dbReference type="AlphaFoldDB" id="A0A1H0XXU2"/>
<evidence type="ECO:0000256" key="3">
    <source>
        <dbReference type="ARBA" id="ARBA00022692"/>
    </source>
</evidence>
<feature type="transmembrane region" description="Helical" evidence="7">
    <location>
        <begin position="100"/>
        <end position="122"/>
    </location>
</feature>
<evidence type="ECO:0000256" key="2">
    <source>
        <dbReference type="ARBA" id="ARBA00022448"/>
    </source>
</evidence>
<gene>
    <name evidence="9" type="ORF">SAMN05216392_0280</name>
    <name evidence="10" type="ORF">SAMN05216415_0299</name>
</gene>
<dbReference type="PANTHER" id="PTHR30614">
    <property type="entry name" value="MEMBRANE COMPONENT OF AMINO ACID ABC TRANSPORTER"/>
    <property type="match status" value="1"/>
</dbReference>
<dbReference type="OrthoDB" id="9787841at2"/>
<dbReference type="Gene3D" id="1.10.3720.10">
    <property type="entry name" value="MetI-like"/>
    <property type="match status" value="1"/>
</dbReference>
<dbReference type="InterPro" id="IPR043429">
    <property type="entry name" value="ArtM/GltK/GlnP/TcyL/YhdX-like"/>
</dbReference>
<evidence type="ECO:0000256" key="7">
    <source>
        <dbReference type="RuleBase" id="RU363032"/>
    </source>
</evidence>
<organism evidence="9 12">
    <name type="scientific">Streptococcus equinus</name>
    <name type="common">Streptococcus bovis</name>
    <dbReference type="NCBI Taxonomy" id="1335"/>
    <lineage>
        <taxon>Bacteria</taxon>
        <taxon>Bacillati</taxon>
        <taxon>Bacillota</taxon>
        <taxon>Bacilli</taxon>
        <taxon>Lactobacillales</taxon>
        <taxon>Streptococcaceae</taxon>
        <taxon>Streptococcus</taxon>
    </lineage>
</organism>
<evidence type="ECO:0000256" key="1">
    <source>
        <dbReference type="ARBA" id="ARBA00004141"/>
    </source>
</evidence>
<dbReference type="Proteomes" id="UP000182870">
    <property type="component" value="Unassembled WGS sequence"/>
</dbReference>
<dbReference type="RefSeq" id="WP_074561081.1">
    <property type="nucleotide sequence ID" value="NZ_FNKE01000001.1"/>
</dbReference>
<reference evidence="9 12" key="1">
    <citation type="submission" date="2016-10" db="EMBL/GenBank/DDBJ databases">
        <authorList>
            <person name="de Groot N.N."/>
        </authorList>
    </citation>
    <scope>NUCLEOTIDE SEQUENCE [LARGE SCALE GENOMIC DNA]</scope>
    <source>
        <strain evidence="9 12">Sb05</strain>
    </source>
</reference>
<dbReference type="GO" id="GO:0006865">
    <property type="term" value="P:amino acid transport"/>
    <property type="evidence" value="ECO:0007669"/>
    <property type="project" value="UniProtKB-KW"/>
</dbReference>
<dbReference type="Proteomes" id="UP000182107">
    <property type="component" value="Unassembled WGS sequence"/>
</dbReference>
<dbReference type="EMBL" id="FNKE01000001">
    <property type="protein sequence ID" value="SDQ07728.1"/>
    <property type="molecule type" value="Genomic_DNA"/>
</dbReference>
<evidence type="ECO:0000259" key="8">
    <source>
        <dbReference type="PROSITE" id="PS50928"/>
    </source>
</evidence>
<evidence type="ECO:0000256" key="4">
    <source>
        <dbReference type="ARBA" id="ARBA00022970"/>
    </source>
</evidence>
<protein>
    <submittedName>
        <fullName evidence="9">Amino acid ABC transporter membrane protein 2, PAAT family</fullName>
    </submittedName>
</protein>
<evidence type="ECO:0000256" key="5">
    <source>
        <dbReference type="ARBA" id="ARBA00022989"/>
    </source>
</evidence>
<dbReference type="EMBL" id="FNMW01000001">
    <property type="protein sequence ID" value="SDW24369.1"/>
    <property type="molecule type" value="Genomic_DNA"/>
</dbReference>
<reference evidence="10 11" key="2">
    <citation type="submission" date="2016-10" db="EMBL/GenBank/DDBJ databases">
        <authorList>
            <person name="Varghese N."/>
            <person name="Submissions S."/>
        </authorList>
    </citation>
    <scope>NUCLEOTIDE SEQUENCE [LARGE SCALE GENOMIC DNA]</scope>
    <source>
        <strain evidence="10 11">Sb17</strain>
    </source>
</reference>
<feature type="transmembrane region" description="Helical" evidence="7">
    <location>
        <begin position="170"/>
        <end position="189"/>
    </location>
</feature>
<dbReference type="CDD" id="cd06261">
    <property type="entry name" value="TM_PBP2"/>
    <property type="match status" value="1"/>
</dbReference>
<evidence type="ECO:0000313" key="12">
    <source>
        <dbReference type="Proteomes" id="UP000182870"/>
    </source>
</evidence>
<dbReference type="GO" id="GO:0005886">
    <property type="term" value="C:plasma membrane"/>
    <property type="evidence" value="ECO:0007669"/>
    <property type="project" value="UniProtKB-SubCell"/>
</dbReference>
<dbReference type="InterPro" id="IPR000515">
    <property type="entry name" value="MetI-like"/>
</dbReference>
<dbReference type="GO" id="GO:0055085">
    <property type="term" value="P:transmembrane transport"/>
    <property type="evidence" value="ECO:0007669"/>
    <property type="project" value="InterPro"/>
</dbReference>
<sequence length="233" mass="26200">MDYQFIWECIKVALKYTPITLYLSLMAFVFGVVFGLPIALIRFYKIPIWSQVFEWLVNLSNSIPLLLTLTIVYLLTIPAVPAFGHLFAQDWSFSNFPREWIAIFVLGLFAINYVSEAIRASLQSVPVSQWEAAASIGLNQRQTLFRIVLPQVFMASIPVFGNIITNLIKGSALVSAVSVVDLLNAVLIASQINYKYLEAYIAAAIVYWGICLLVTFIFNQVSRLSFYGGVLHE</sequence>
<dbReference type="SUPFAM" id="SSF161098">
    <property type="entry name" value="MetI-like"/>
    <property type="match status" value="1"/>
</dbReference>
<dbReference type="Pfam" id="PF00528">
    <property type="entry name" value="BPD_transp_1"/>
    <property type="match status" value="1"/>
</dbReference>
<accession>A0A1H0XXU2</accession>
<feature type="transmembrane region" description="Helical" evidence="7">
    <location>
        <begin position="65"/>
        <end position="88"/>
    </location>
</feature>
<keyword evidence="3 7" id="KW-0812">Transmembrane</keyword>
<dbReference type="PANTHER" id="PTHR30614:SF0">
    <property type="entry name" value="L-CYSTINE TRANSPORT SYSTEM PERMEASE PROTEIN TCYL"/>
    <property type="match status" value="1"/>
</dbReference>